<evidence type="ECO:0000256" key="2">
    <source>
        <dbReference type="ARBA" id="ARBA00023180"/>
    </source>
</evidence>
<evidence type="ECO:0000256" key="1">
    <source>
        <dbReference type="ARBA" id="ARBA00023157"/>
    </source>
</evidence>
<dbReference type="InterPro" id="IPR003599">
    <property type="entry name" value="Ig_sub"/>
</dbReference>
<feature type="transmembrane region" description="Helical" evidence="3">
    <location>
        <begin position="232"/>
        <end position="256"/>
    </location>
</feature>
<dbReference type="InterPro" id="IPR036179">
    <property type="entry name" value="Ig-like_dom_sf"/>
</dbReference>
<keyword evidence="4" id="KW-0732">Signal</keyword>
<dbReference type="EMBL" id="JAFJMO010000009">
    <property type="protein sequence ID" value="KAJ8267859.1"/>
    <property type="molecule type" value="Genomic_DNA"/>
</dbReference>
<proteinExistence type="predicted"/>
<dbReference type="InterPro" id="IPR003597">
    <property type="entry name" value="Ig_C1-set"/>
</dbReference>
<sequence>MISCLLLLVCALTLDAVQQFPALVEVEAGSGVRLHCNMNGMPATYCYTIIWTKIEPKTMSLVSFMNTAPFQTAGASAQTECSFGLQNATANDSGTYYCLVVYGKMIYIGNGSKVIVTQERKTAPPPIEILLPPGDVHGPFAQLVCVIPGVLPQAHVSWVIDGREKSGTTESIWTEDGSETVETTQNRVLVPAEQWMRGVECTCVVEFEGRRVSKSVQNGVTDYWGVCYATVAAYRVVVTALCLLSWVMVIAVAICVSRKQKIANTRNT</sequence>
<dbReference type="Proteomes" id="UP001152803">
    <property type="component" value="Unassembled WGS sequence"/>
</dbReference>
<protein>
    <recommendedName>
        <fullName evidence="5">Ig-like domain-containing protein</fullName>
    </recommendedName>
</protein>
<evidence type="ECO:0000313" key="6">
    <source>
        <dbReference type="EMBL" id="KAJ8267859.1"/>
    </source>
</evidence>
<evidence type="ECO:0000313" key="7">
    <source>
        <dbReference type="Proteomes" id="UP001152803"/>
    </source>
</evidence>
<dbReference type="InterPro" id="IPR013783">
    <property type="entry name" value="Ig-like_fold"/>
</dbReference>
<keyword evidence="1" id="KW-1015">Disulfide bond</keyword>
<evidence type="ECO:0000259" key="5">
    <source>
        <dbReference type="PROSITE" id="PS50835"/>
    </source>
</evidence>
<accession>A0A9Q1DDT5</accession>
<dbReference type="Pfam" id="PF07686">
    <property type="entry name" value="V-set"/>
    <property type="match status" value="1"/>
</dbReference>
<feature type="chain" id="PRO_5040255327" description="Ig-like domain-containing protein" evidence="4">
    <location>
        <begin position="20"/>
        <end position="268"/>
    </location>
</feature>
<feature type="domain" description="Ig-like" evidence="5">
    <location>
        <begin position="15"/>
        <end position="100"/>
    </location>
</feature>
<dbReference type="SMART" id="SM00409">
    <property type="entry name" value="IG"/>
    <property type="match status" value="1"/>
</dbReference>
<organism evidence="6 7">
    <name type="scientific">Conger conger</name>
    <name type="common">Conger eel</name>
    <name type="synonym">Muraena conger</name>
    <dbReference type="NCBI Taxonomy" id="82655"/>
    <lineage>
        <taxon>Eukaryota</taxon>
        <taxon>Metazoa</taxon>
        <taxon>Chordata</taxon>
        <taxon>Craniata</taxon>
        <taxon>Vertebrata</taxon>
        <taxon>Euteleostomi</taxon>
        <taxon>Actinopterygii</taxon>
        <taxon>Neopterygii</taxon>
        <taxon>Teleostei</taxon>
        <taxon>Anguilliformes</taxon>
        <taxon>Congridae</taxon>
        <taxon>Conger</taxon>
    </lineage>
</organism>
<dbReference type="PROSITE" id="PS50835">
    <property type="entry name" value="IG_LIKE"/>
    <property type="match status" value="2"/>
</dbReference>
<gene>
    <name evidence="6" type="ORF">COCON_G00130310</name>
</gene>
<name>A0A9Q1DDT5_CONCO</name>
<dbReference type="InterPro" id="IPR007110">
    <property type="entry name" value="Ig-like_dom"/>
</dbReference>
<keyword evidence="7" id="KW-1185">Reference proteome</keyword>
<reference evidence="6" key="1">
    <citation type="journal article" date="2023" name="Science">
        <title>Genome structures resolve the early diversification of teleost fishes.</title>
        <authorList>
            <person name="Parey E."/>
            <person name="Louis A."/>
            <person name="Montfort J."/>
            <person name="Bouchez O."/>
            <person name="Roques C."/>
            <person name="Iampietro C."/>
            <person name="Lluch J."/>
            <person name="Castinel A."/>
            <person name="Donnadieu C."/>
            <person name="Desvignes T."/>
            <person name="Floi Bucao C."/>
            <person name="Jouanno E."/>
            <person name="Wen M."/>
            <person name="Mejri S."/>
            <person name="Dirks R."/>
            <person name="Jansen H."/>
            <person name="Henkel C."/>
            <person name="Chen W.J."/>
            <person name="Zahm M."/>
            <person name="Cabau C."/>
            <person name="Klopp C."/>
            <person name="Thompson A.W."/>
            <person name="Robinson-Rechavi M."/>
            <person name="Braasch I."/>
            <person name="Lecointre G."/>
            <person name="Bobe J."/>
            <person name="Postlethwait J.H."/>
            <person name="Berthelot C."/>
            <person name="Roest Crollius H."/>
            <person name="Guiguen Y."/>
        </authorList>
    </citation>
    <scope>NUCLEOTIDE SEQUENCE</scope>
    <source>
        <strain evidence="6">Concon-B</strain>
    </source>
</reference>
<keyword evidence="3" id="KW-0812">Transmembrane</keyword>
<keyword evidence="2" id="KW-0325">Glycoprotein</keyword>
<keyword evidence="3" id="KW-0472">Membrane</keyword>
<dbReference type="OrthoDB" id="6103117at2759"/>
<comment type="caution">
    <text evidence="6">The sequence shown here is derived from an EMBL/GenBank/DDBJ whole genome shotgun (WGS) entry which is preliminary data.</text>
</comment>
<feature type="domain" description="Ig-like" evidence="5">
    <location>
        <begin position="124"/>
        <end position="213"/>
    </location>
</feature>
<dbReference type="SUPFAM" id="SSF48726">
    <property type="entry name" value="Immunoglobulin"/>
    <property type="match status" value="2"/>
</dbReference>
<dbReference type="Pfam" id="PF07654">
    <property type="entry name" value="C1-set"/>
    <property type="match status" value="1"/>
</dbReference>
<dbReference type="AlphaFoldDB" id="A0A9Q1DDT5"/>
<dbReference type="PANTHER" id="PTHR19971">
    <property type="entry name" value="SIGNAL-REGULATORY PROTEIN BETA"/>
    <property type="match status" value="1"/>
</dbReference>
<evidence type="ECO:0000256" key="4">
    <source>
        <dbReference type="SAM" id="SignalP"/>
    </source>
</evidence>
<feature type="signal peptide" evidence="4">
    <location>
        <begin position="1"/>
        <end position="19"/>
    </location>
</feature>
<dbReference type="InterPro" id="IPR013106">
    <property type="entry name" value="Ig_V-set"/>
</dbReference>
<dbReference type="Gene3D" id="2.60.40.10">
    <property type="entry name" value="Immunoglobulins"/>
    <property type="match status" value="2"/>
</dbReference>
<dbReference type="InterPro" id="IPR051755">
    <property type="entry name" value="Ig-like_CS_Receptor"/>
</dbReference>
<keyword evidence="3" id="KW-1133">Transmembrane helix</keyword>
<evidence type="ECO:0000256" key="3">
    <source>
        <dbReference type="SAM" id="Phobius"/>
    </source>
</evidence>